<dbReference type="Pfam" id="PF13692">
    <property type="entry name" value="Glyco_trans_1_4"/>
    <property type="match status" value="1"/>
</dbReference>
<dbReference type="eggNOG" id="COG0438">
    <property type="taxonomic scope" value="Bacteria"/>
</dbReference>
<dbReference type="EMBL" id="CP002446">
    <property type="protein sequence ID" value="ADV26520.1"/>
    <property type="molecule type" value="Genomic_DNA"/>
</dbReference>
<evidence type="ECO:0000313" key="3">
    <source>
        <dbReference type="Proteomes" id="UP000008632"/>
    </source>
</evidence>
<gene>
    <name evidence="2" type="ordered locus">Psesu_0664</name>
</gene>
<dbReference type="AlphaFoldDB" id="E6WQS1"/>
<dbReference type="Gene3D" id="3.40.50.2000">
    <property type="entry name" value="Glycogen Phosphorylase B"/>
    <property type="match status" value="2"/>
</dbReference>
<evidence type="ECO:0000259" key="1">
    <source>
        <dbReference type="Pfam" id="PF13439"/>
    </source>
</evidence>
<name>E6WQS1_PSEUU</name>
<dbReference type="STRING" id="743721.Psesu_0664"/>
<dbReference type="Pfam" id="PF13439">
    <property type="entry name" value="Glyco_transf_4"/>
    <property type="match status" value="1"/>
</dbReference>
<dbReference type="SUPFAM" id="SSF53756">
    <property type="entry name" value="UDP-Glycosyltransferase/glycogen phosphorylase"/>
    <property type="match status" value="1"/>
</dbReference>
<evidence type="ECO:0000313" key="2">
    <source>
        <dbReference type="EMBL" id="ADV26520.1"/>
    </source>
</evidence>
<dbReference type="GO" id="GO:0016758">
    <property type="term" value="F:hexosyltransferase activity"/>
    <property type="evidence" value="ECO:0007669"/>
    <property type="project" value="TreeGrafter"/>
</dbReference>
<sequence length="388" mass="40702">MTGETPTAARPRAILVTRNLPPLRGGMERLNWHVAIALSRRFDLLVIGPRGCSGHLPPGIRVREIPAQGAAGFLPRAAAAAWSASSEPAELVLAGSGLTAPLAYLAGRRSGARSMAYVHGLDLVTRHPVYRMLWMPFLRRLGLAIANSANTASIARGLAVAGGNIAVVHPGTRLPGDVPGGGDFRRRFALGEGPLLLSVGRLTERKGIVEFIERCLPAIVAAHPGARLVLVGDNAQDALNRSTTDPRARLDAAITRAGMGAHVAILGPCDDATLSQAYAGCDLHVFPVRSIPGDVEGFGMVAIEAAAHGLPTVAFAAGGVPDAVKPGTSGVLVAEEDYQGFAREVCTLLAGDPTPLRASAKVFATSFSWERFDRQLLDLLDTREPARA</sequence>
<dbReference type="InterPro" id="IPR028098">
    <property type="entry name" value="Glyco_trans_4-like_N"/>
</dbReference>
<dbReference type="CDD" id="cd03801">
    <property type="entry name" value="GT4_PimA-like"/>
    <property type="match status" value="1"/>
</dbReference>
<keyword evidence="3" id="KW-1185">Reference proteome</keyword>
<proteinExistence type="predicted"/>
<keyword evidence="2" id="KW-0808">Transferase</keyword>
<feature type="domain" description="Glycosyltransferase subfamily 4-like N-terminal" evidence="1">
    <location>
        <begin position="25"/>
        <end position="172"/>
    </location>
</feature>
<dbReference type="HOGENOM" id="CLU_009583_2_5_6"/>
<dbReference type="PANTHER" id="PTHR45947">
    <property type="entry name" value="SULFOQUINOVOSYL TRANSFERASE SQD2"/>
    <property type="match status" value="1"/>
</dbReference>
<accession>E6WQS1</accession>
<dbReference type="Proteomes" id="UP000008632">
    <property type="component" value="Chromosome"/>
</dbReference>
<reference evidence="2 3" key="1">
    <citation type="submission" date="2011-01" db="EMBL/GenBank/DDBJ databases">
        <title>Complete sequence of Pseudoxanthomonas suwonensis 11-1.</title>
        <authorList>
            <consortium name="US DOE Joint Genome Institute"/>
            <person name="Lucas S."/>
            <person name="Copeland A."/>
            <person name="Lapidus A."/>
            <person name="Cheng J.-F."/>
            <person name="Goodwin L."/>
            <person name="Pitluck S."/>
            <person name="Teshima H."/>
            <person name="Detter J.C."/>
            <person name="Han C."/>
            <person name="Tapia R."/>
            <person name="Land M."/>
            <person name="Hauser L."/>
            <person name="Kyrpides N."/>
            <person name="Ivanova N."/>
            <person name="Ovchinnikova G."/>
            <person name="Siebers A.K."/>
            <person name="Allgaier M."/>
            <person name="Thelen M.P."/>
            <person name="Hugenholtz P."/>
            <person name="Gladden J."/>
            <person name="Woyke T."/>
        </authorList>
    </citation>
    <scope>NUCLEOTIDE SEQUENCE [LARGE SCALE GENOMIC DNA]</scope>
    <source>
        <strain evidence="3">11-1</strain>
    </source>
</reference>
<protein>
    <submittedName>
        <fullName evidence="2">Glycosyl transferase group 1</fullName>
    </submittedName>
</protein>
<dbReference type="KEGG" id="psu:Psesu_0664"/>
<dbReference type="PANTHER" id="PTHR45947:SF3">
    <property type="entry name" value="SULFOQUINOVOSYL TRANSFERASE SQD2"/>
    <property type="match status" value="1"/>
</dbReference>
<dbReference type="InterPro" id="IPR050194">
    <property type="entry name" value="Glycosyltransferase_grp1"/>
</dbReference>
<organism evidence="2 3">
    <name type="scientific">Pseudoxanthomonas suwonensis (strain 11-1)</name>
    <dbReference type="NCBI Taxonomy" id="743721"/>
    <lineage>
        <taxon>Bacteria</taxon>
        <taxon>Pseudomonadati</taxon>
        <taxon>Pseudomonadota</taxon>
        <taxon>Gammaproteobacteria</taxon>
        <taxon>Lysobacterales</taxon>
        <taxon>Lysobacteraceae</taxon>
        <taxon>Pseudoxanthomonas</taxon>
    </lineage>
</organism>